<feature type="region of interest" description="Disordered" evidence="3">
    <location>
        <begin position="313"/>
        <end position="468"/>
    </location>
</feature>
<dbReference type="Proteomes" id="UP001465668">
    <property type="component" value="Unassembled WGS sequence"/>
</dbReference>
<comment type="caution">
    <text evidence="4">The sequence shown here is derived from an EMBL/GenBank/DDBJ whole genome shotgun (WGS) entry which is preliminary data.</text>
</comment>
<comment type="similarity">
    <text evidence="1">Belongs to the BLOC1S1 family.</text>
</comment>
<feature type="compositionally biased region" description="Low complexity" evidence="3">
    <location>
        <begin position="40"/>
        <end position="81"/>
    </location>
</feature>
<feature type="compositionally biased region" description="Low complexity" evidence="3">
    <location>
        <begin position="1"/>
        <end position="16"/>
    </location>
</feature>
<dbReference type="EMBL" id="JARVKM010000001">
    <property type="protein sequence ID" value="KAK9783971.1"/>
    <property type="molecule type" value="Genomic_DNA"/>
</dbReference>
<feature type="compositionally biased region" description="Polar residues" evidence="3">
    <location>
        <begin position="82"/>
        <end position="110"/>
    </location>
</feature>
<keyword evidence="5" id="KW-1185">Reference proteome</keyword>
<reference evidence="4 5" key="1">
    <citation type="submission" date="2024-02" db="EMBL/GenBank/DDBJ databases">
        <title>First draft genome assembly of two strains of Seiridium cardinale.</title>
        <authorList>
            <person name="Emiliani G."/>
            <person name="Scali E."/>
        </authorList>
    </citation>
    <scope>NUCLEOTIDE SEQUENCE [LARGE SCALE GENOMIC DNA]</scope>
    <source>
        <strain evidence="4 5">BM-138-000479</strain>
    </source>
</reference>
<feature type="compositionally biased region" description="Polar residues" evidence="3">
    <location>
        <begin position="17"/>
        <end position="39"/>
    </location>
</feature>
<evidence type="ECO:0000256" key="3">
    <source>
        <dbReference type="SAM" id="MobiDB-lite"/>
    </source>
</evidence>
<gene>
    <name evidence="4" type="ORF">SCAR479_00530</name>
</gene>
<dbReference type="PANTHER" id="PTHR13073:SF0">
    <property type="entry name" value="BIOGENESIS OF LYSOSOME-RELATED ORGANELLES COMPLEX 1 SUBUNIT 1"/>
    <property type="match status" value="1"/>
</dbReference>
<evidence type="ECO:0000256" key="1">
    <source>
        <dbReference type="ARBA" id="ARBA00007133"/>
    </source>
</evidence>
<name>A0ABR2Y9S1_9PEZI</name>
<feature type="region of interest" description="Disordered" evidence="3">
    <location>
        <begin position="1"/>
        <end position="111"/>
    </location>
</feature>
<evidence type="ECO:0000313" key="4">
    <source>
        <dbReference type="EMBL" id="KAK9783971.1"/>
    </source>
</evidence>
<feature type="region of interest" description="Disordered" evidence="3">
    <location>
        <begin position="226"/>
        <end position="250"/>
    </location>
</feature>
<dbReference type="PANTHER" id="PTHR13073">
    <property type="entry name" value="BLOC-1 COMPLEX SUBUNIT 1"/>
    <property type="match status" value="1"/>
</dbReference>
<protein>
    <recommendedName>
        <fullName evidence="2">Biogenesis of lysosome-related organelles complex 1 subunit 1</fullName>
    </recommendedName>
</protein>
<organism evidence="4 5">
    <name type="scientific">Seiridium cardinale</name>
    <dbReference type="NCBI Taxonomy" id="138064"/>
    <lineage>
        <taxon>Eukaryota</taxon>
        <taxon>Fungi</taxon>
        <taxon>Dikarya</taxon>
        <taxon>Ascomycota</taxon>
        <taxon>Pezizomycotina</taxon>
        <taxon>Sordariomycetes</taxon>
        <taxon>Xylariomycetidae</taxon>
        <taxon>Amphisphaeriales</taxon>
        <taxon>Sporocadaceae</taxon>
        <taxon>Seiridium</taxon>
    </lineage>
</organism>
<accession>A0ABR2Y9S1</accession>
<evidence type="ECO:0000313" key="5">
    <source>
        <dbReference type="Proteomes" id="UP001465668"/>
    </source>
</evidence>
<dbReference type="Pfam" id="PF06320">
    <property type="entry name" value="GCN5L1"/>
    <property type="match status" value="1"/>
</dbReference>
<proteinExistence type="inferred from homology"/>
<feature type="compositionally biased region" description="Basic and acidic residues" evidence="3">
    <location>
        <begin position="422"/>
        <end position="438"/>
    </location>
</feature>
<sequence>MSAGPSTGPVPGPSSSLTQSEADPLGSSSTASGNLDPTPSSSTINASSASSSHETSNAALSSPSFPPSSSSRQGPPQLSPRTPTTASTSVSTNQVLHPNLPSPSSHQPTAQARAALVGTISNLLDVELQGRASLLHSNAKALEVQERDVAKATEALRKENDKLIKVVKEGSKKVLETGNVQNWAEVLERDFLVLEDTLRQVRRGSGGGCSDPDCSGCSCGTGSWSGSRTPSRHGSMFGGDGVATGQGKDGKGKAVEEFMISEDGDAVADGGMDIDGQVAPKLDGQESTFALVDNAIAASISEAMATSINDFFVPPSASEPEPEPASEPAWEKSVTFDDLPNNGKSTEHLSDMPENSSSAMELDDDPPKVHVAIPNHLDDREIEALEAIGLSPEAEHGGGKPPSDTGLEAGAAASSTNVTQRETPKPDESVANDDRMDIDAPDEAARPQGEPTHVTDTAQGESLNGKKI</sequence>
<evidence type="ECO:0000256" key="2">
    <source>
        <dbReference type="ARBA" id="ARBA00019577"/>
    </source>
</evidence>
<dbReference type="InterPro" id="IPR009395">
    <property type="entry name" value="BLOC1S1"/>
</dbReference>